<organism evidence="7 8">
    <name type="scientific">Halomonas chromatireducens</name>
    <dbReference type="NCBI Taxonomy" id="507626"/>
    <lineage>
        <taxon>Bacteria</taxon>
        <taxon>Pseudomonadati</taxon>
        <taxon>Pseudomonadota</taxon>
        <taxon>Gammaproteobacteria</taxon>
        <taxon>Oceanospirillales</taxon>
        <taxon>Halomonadaceae</taxon>
        <taxon>Halomonas</taxon>
    </lineage>
</organism>
<evidence type="ECO:0000256" key="3">
    <source>
        <dbReference type="ARBA" id="ARBA00022692"/>
    </source>
</evidence>
<keyword evidence="2" id="KW-1003">Cell membrane</keyword>
<keyword evidence="8" id="KW-1185">Reference proteome</keyword>
<reference evidence="7 8" key="2">
    <citation type="submission" date="2016-02" db="EMBL/GenBank/DDBJ databases">
        <authorList>
            <person name="Wen L."/>
            <person name="He K."/>
            <person name="Yang H."/>
        </authorList>
    </citation>
    <scope>NUCLEOTIDE SEQUENCE [LARGE SCALE GENOMIC DNA]</scope>
    <source>
        <strain evidence="7 8">AGD 8-3</strain>
    </source>
</reference>
<accession>A0A0X8HFU5</accession>
<dbReference type="Proteomes" id="UP000063387">
    <property type="component" value="Chromosome"/>
</dbReference>
<dbReference type="EMBL" id="CP014226">
    <property type="protein sequence ID" value="AMD01858.1"/>
    <property type="molecule type" value="Genomic_DNA"/>
</dbReference>
<dbReference type="AlphaFoldDB" id="A0A0X8HFU5"/>
<comment type="subcellular location">
    <subcellularLocation>
        <location evidence="1">Cell membrane</location>
        <topology evidence="1">Multi-pass membrane protein</topology>
    </subcellularLocation>
</comment>
<keyword evidence="5 6" id="KW-0472">Membrane</keyword>
<dbReference type="Pfam" id="PF01810">
    <property type="entry name" value="LysE"/>
    <property type="match status" value="1"/>
</dbReference>
<dbReference type="PATRIC" id="fig|507626.3.peg.2804"/>
<keyword evidence="3 6" id="KW-0812">Transmembrane</keyword>
<evidence type="ECO:0000256" key="6">
    <source>
        <dbReference type="SAM" id="Phobius"/>
    </source>
</evidence>
<sequence>MSIEFLLMSLVVATLPGTGVIFTLAAGVTRGVMAGILAAAGCTLGIVPHMVAATLGLAPLLHTSAVAFQQKSA</sequence>
<evidence type="ECO:0000256" key="5">
    <source>
        <dbReference type="ARBA" id="ARBA00023136"/>
    </source>
</evidence>
<proteinExistence type="predicted"/>
<evidence type="ECO:0000313" key="7">
    <source>
        <dbReference type="EMBL" id="AMD01858.1"/>
    </source>
</evidence>
<keyword evidence="4 6" id="KW-1133">Transmembrane helix</keyword>
<dbReference type="STRING" id="507626.LOKO_02807"/>
<dbReference type="KEGG" id="hco:LOKO_02807"/>
<evidence type="ECO:0000256" key="1">
    <source>
        <dbReference type="ARBA" id="ARBA00004651"/>
    </source>
</evidence>
<dbReference type="GO" id="GO:0005886">
    <property type="term" value="C:plasma membrane"/>
    <property type="evidence" value="ECO:0007669"/>
    <property type="project" value="UniProtKB-SubCell"/>
</dbReference>
<gene>
    <name evidence="7" type="ORF">LOKO_02807</name>
</gene>
<name>A0A0X8HFU5_9GAMM</name>
<evidence type="ECO:0000313" key="8">
    <source>
        <dbReference type="Proteomes" id="UP000063387"/>
    </source>
</evidence>
<dbReference type="GO" id="GO:0006865">
    <property type="term" value="P:amino acid transport"/>
    <property type="evidence" value="ECO:0007669"/>
    <property type="project" value="InterPro"/>
</dbReference>
<evidence type="ECO:0000256" key="4">
    <source>
        <dbReference type="ARBA" id="ARBA00022989"/>
    </source>
</evidence>
<dbReference type="RefSeq" id="WP_083517738.1">
    <property type="nucleotide sequence ID" value="NZ_CP014226.1"/>
</dbReference>
<reference evidence="7 8" key="1">
    <citation type="journal article" date="2016" name="Genome Announc.">
        <title>Draft Genome Sequence of 'Halomonas chromatireducens' Strain AGD 8-3, a Haloalkaliphilic Chromate- and Selenite-Reducing Gammaproteobacterium.</title>
        <authorList>
            <person name="Sharko F.S."/>
            <person name="Shapovalova A.A."/>
            <person name="Tsygankova S.V."/>
            <person name="Komova A.V."/>
            <person name="Boulygina E.S."/>
            <person name="Teslyuk A.B."/>
            <person name="Gotovtsev P.M."/>
            <person name="Namsaraev Z.B."/>
            <person name="Khijniak T.V."/>
            <person name="Nedoluzhko A.V."/>
            <person name="Vasilov R.G."/>
        </authorList>
    </citation>
    <scope>NUCLEOTIDE SEQUENCE [LARGE SCALE GENOMIC DNA]</scope>
    <source>
        <strain evidence="7 8">AGD 8-3</strain>
    </source>
</reference>
<protein>
    <submittedName>
        <fullName evidence="7">Leucine export protein LeuE</fullName>
    </submittedName>
</protein>
<feature type="transmembrane region" description="Helical" evidence="6">
    <location>
        <begin position="35"/>
        <end position="61"/>
    </location>
</feature>
<dbReference type="InterPro" id="IPR001123">
    <property type="entry name" value="LeuE-type"/>
</dbReference>
<evidence type="ECO:0000256" key="2">
    <source>
        <dbReference type="ARBA" id="ARBA00022475"/>
    </source>
</evidence>